<protein>
    <submittedName>
        <fullName evidence="2">Uncharacterized protein</fullName>
    </submittedName>
</protein>
<gene>
    <name evidence="2" type="ORF">TVY486_0803560</name>
</gene>
<keyword evidence="1" id="KW-1133">Transmembrane helix</keyword>
<dbReference type="AlphaFoldDB" id="G0U0Z3"/>
<sequence length="101" mass="11574">MSWLLLVGCGPRGVLHGAALFCCRRRCCCCFSFLFRLVVPHGHAPQMLCGVPQPPPSHFLHSSKWPFLFFDFSVTFLFSPFCVLFLFLSHVLLLTLKEERQ</sequence>
<evidence type="ECO:0000256" key="1">
    <source>
        <dbReference type="SAM" id="Phobius"/>
    </source>
</evidence>
<reference evidence="2" key="1">
    <citation type="journal article" date="2012" name="Proc. Natl. Acad. Sci. U.S.A.">
        <title>Antigenic diversity is generated by distinct evolutionary mechanisms in African trypanosome species.</title>
        <authorList>
            <person name="Jackson A.P."/>
            <person name="Berry A."/>
            <person name="Aslett M."/>
            <person name="Allison H.C."/>
            <person name="Burton P."/>
            <person name="Vavrova-Anderson J."/>
            <person name="Brown R."/>
            <person name="Browne H."/>
            <person name="Corton N."/>
            <person name="Hauser H."/>
            <person name="Gamble J."/>
            <person name="Gilderthorp R."/>
            <person name="Marcello L."/>
            <person name="McQuillan J."/>
            <person name="Otto T.D."/>
            <person name="Quail M.A."/>
            <person name="Sanders M.J."/>
            <person name="van Tonder A."/>
            <person name="Ginger M.L."/>
            <person name="Field M.C."/>
            <person name="Barry J.D."/>
            <person name="Hertz-Fowler C."/>
            <person name="Berriman M."/>
        </authorList>
    </citation>
    <scope>NUCLEOTIDE SEQUENCE</scope>
    <source>
        <strain evidence="2">Y486</strain>
    </source>
</reference>
<dbReference type="EMBL" id="HE573024">
    <property type="protein sequence ID" value="CCC49748.1"/>
    <property type="molecule type" value="Genomic_DNA"/>
</dbReference>
<keyword evidence="1" id="KW-0472">Membrane</keyword>
<accession>G0U0Z3</accession>
<evidence type="ECO:0000313" key="2">
    <source>
        <dbReference type="EMBL" id="CCC49748.1"/>
    </source>
</evidence>
<dbReference type="VEuPathDB" id="TriTrypDB:TvY486_0803560"/>
<organism evidence="2">
    <name type="scientific">Trypanosoma vivax (strain Y486)</name>
    <dbReference type="NCBI Taxonomy" id="1055687"/>
    <lineage>
        <taxon>Eukaryota</taxon>
        <taxon>Discoba</taxon>
        <taxon>Euglenozoa</taxon>
        <taxon>Kinetoplastea</taxon>
        <taxon>Metakinetoplastina</taxon>
        <taxon>Trypanosomatida</taxon>
        <taxon>Trypanosomatidae</taxon>
        <taxon>Trypanosoma</taxon>
        <taxon>Duttonella</taxon>
    </lineage>
</organism>
<proteinExistence type="predicted"/>
<keyword evidence="1" id="KW-0812">Transmembrane</keyword>
<name>G0U0Z3_TRYVY</name>
<feature type="transmembrane region" description="Helical" evidence="1">
    <location>
        <begin position="67"/>
        <end position="96"/>
    </location>
</feature>